<dbReference type="EMBL" id="JBBWWQ010000018">
    <property type="protein sequence ID" value="KAK8921926.1"/>
    <property type="molecule type" value="Genomic_DNA"/>
</dbReference>
<evidence type="ECO:0000256" key="2">
    <source>
        <dbReference type="SAM" id="Phobius"/>
    </source>
</evidence>
<keyword evidence="2" id="KW-1133">Transmembrane helix</keyword>
<keyword evidence="2" id="KW-0472">Membrane</keyword>
<feature type="domain" description="Myb/SANT-like" evidence="3">
    <location>
        <begin position="2"/>
        <end position="88"/>
    </location>
</feature>
<name>A0AAP0B152_9ASPA</name>
<accession>A0AAP0B152</accession>
<dbReference type="PANTHER" id="PTHR31704:SF37">
    <property type="entry name" value="HEAT SHOCK PROTEIN"/>
    <property type="match status" value="1"/>
</dbReference>
<dbReference type="AlphaFoldDB" id="A0AAP0B152"/>
<protein>
    <recommendedName>
        <fullName evidence="3">Myb/SANT-like domain-containing protein</fullName>
    </recommendedName>
</protein>
<reference evidence="4 5" key="1">
    <citation type="journal article" date="2022" name="Nat. Plants">
        <title>Genomes of leafy and leafless Platanthera orchids illuminate the evolution of mycoheterotrophy.</title>
        <authorList>
            <person name="Li M.H."/>
            <person name="Liu K.W."/>
            <person name="Li Z."/>
            <person name="Lu H.C."/>
            <person name="Ye Q.L."/>
            <person name="Zhang D."/>
            <person name="Wang J.Y."/>
            <person name="Li Y.F."/>
            <person name="Zhong Z.M."/>
            <person name="Liu X."/>
            <person name="Yu X."/>
            <person name="Liu D.K."/>
            <person name="Tu X.D."/>
            <person name="Liu B."/>
            <person name="Hao Y."/>
            <person name="Liao X.Y."/>
            <person name="Jiang Y.T."/>
            <person name="Sun W.H."/>
            <person name="Chen J."/>
            <person name="Chen Y.Q."/>
            <person name="Ai Y."/>
            <person name="Zhai J.W."/>
            <person name="Wu S.S."/>
            <person name="Zhou Z."/>
            <person name="Hsiao Y.Y."/>
            <person name="Wu W.L."/>
            <person name="Chen Y.Y."/>
            <person name="Lin Y.F."/>
            <person name="Hsu J.L."/>
            <person name="Li C.Y."/>
            <person name="Wang Z.W."/>
            <person name="Zhao X."/>
            <person name="Zhong W.Y."/>
            <person name="Ma X.K."/>
            <person name="Ma L."/>
            <person name="Huang J."/>
            <person name="Chen G.Z."/>
            <person name="Huang M.Z."/>
            <person name="Huang L."/>
            <person name="Peng D.H."/>
            <person name="Luo Y.B."/>
            <person name="Zou S.Q."/>
            <person name="Chen S.P."/>
            <person name="Lan S."/>
            <person name="Tsai W.C."/>
            <person name="Van de Peer Y."/>
            <person name="Liu Z.J."/>
        </authorList>
    </citation>
    <scope>NUCLEOTIDE SEQUENCE [LARGE SCALE GENOMIC DNA]</scope>
    <source>
        <strain evidence="4">Lor287</strain>
    </source>
</reference>
<feature type="transmembrane region" description="Helical" evidence="2">
    <location>
        <begin position="99"/>
        <end position="120"/>
    </location>
</feature>
<feature type="region of interest" description="Disordered" evidence="1">
    <location>
        <begin position="180"/>
        <end position="207"/>
    </location>
</feature>
<gene>
    <name evidence="4" type="ORF">KSP39_PZI020005</name>
</gene>
<keyword evidence="5" id="KW-1185">Reference proteome</keyword>
<dbReference type="InterPro" id="IPR024752">
    <property type="entry name" value="Myb/SANT-like_dom"/>
</dbReference>
<proteinExistence type="predicted"/>
<dbReference type="Pfam" id="PF12776">
    <property type="entry name" value="Myb_DNA-bind_3"/>
    <property type="match status" value="1"/>
</dbReference>
<evidence type="ECO:0000313" key="5">
    <source>
        <dbReference type="Proteomes" id="UP001418222"/>
    </source>
</evidence>
<dbReference type="Proteomes" id="UP001418222">
    <property type="component" value="Unassembled WGS sequence"/>
</dbReference>
<sequence>MLFCDLCIKEIGLGNRPTTHFSKEGWKNLIAGFKERTGKNYDRMQMKNKWDHLKKDWKLWKELKHGETGLGWDPEKRTIAASEEWWTEKVKVCTKTCSVSVILIYLFIFVQVLILIYLLHQVFPGVKKFRCGGIAPDLEEKLNIMFSQVVVTGEDSWAPSIESLLPDVGRIQLEDDDVADNIETNQGGPEELGGGSTPGNASSSASKRRKIGKNKGLALSLMSELHQSTLALKPPPVVTIKEVVELISSSPELITNLDLYYFALEHIRDKTTREIFMSIPEDMRVWWITKAYEKRAQ</sequence>
<organism evidence="4 5">
    <name type="scientific">Platanthera zijinensis</name>
    <dbReference type="NCBI Taxonomy" id="2320716"/>
    <lineage>
        <taxon>Eukaryota</taxon>
        <taxon>Viridiplantae</taxon>
        <taxon>Streptophyta</taxon>
        <taxon>Embryophyta</taxon>
        <taxon>Tracheophyta</taxon>
        <taxon>Spermatophyta</taxon>
        <taxon>Magnoliopsida</taxon>
        <taxon>Liliopsida</taxon>
        <taxon>Asparagales</taxon>
        <taxon>Orchidaceae</taxon>
        <taxon>Orchidoideae</taxon>
        <taxon>Orchideae</taxon>
        <taxon>Orchidinae</taxon>
        <taxon>Platanthera</taxon>
    </lineage>
</organism>
<dbReference type="PANTHER" id="PTHR31704">
    <property type="entry name" value="MYB/SANT-LIKE DNA-BINDING DOMAIN PROTEIN-RELATED"/>
    <property type="match status" value="1"/>
</dbReference>
<keyword evidence="2" id="KW-0812">Transmembrane</keyword>
<evidence type="ECO:0000313" key="4">
    <source>
        <dbReference type="EMBL" id="KAK8921926.1"/>
    </source>
</evidence>
<comment type="caution">
    <text evidence="4">The sequence shown here is derived from an EMBL/GenBank/DDBJ whole genome shotgun (WGS) entry which is preliminary data.</text>
</comment>
<evidence type="ECO:0000259" key="3">
    <source>
        <dbReference type="Pfam" id="PF12776"/>
    </source>
</evidence>
<evidence type="ECO:0000256" key="1">
    <source>
        <dbReference type="SAM" id="MobiDB-lite"/>
    </source>
</evidence>